<evidence type="ECO:0000313" key="2">
    <source>
        <dbReference type="EMBL" id="VEU21661.1"/>
    </source>
</evidence>
<dbReference type="InParanoid" id="A0A448YL87"/>
<feature type="region of interest" description="Disordered" evidence="1">
    <location>
        <begin position="259"/>
        <end position="283"/>
    </location>
</feature>
<dbReference type="OrthoDB" id="3998151at2759"/>
<reference evidence="2 3" key="1">
    <citation type="submission" date="2018-12" db="EMBL/GenBank/DDBJ databases">
        <authorList>
            <person name="Tiukova I."/>
            <person name="Dainat J."/>
        </authorList>
    </citation>
    <scope>NUCLEOTIDE SEQUENCE [LARGE SCALE GENOMIC DNA]</scope>
</reference>
<proteinExistence type="predicted"/>
<feature type="compositionally biased region" description="Basic residues" evidence="1">
    <location>
        <begin position="340"/>
        <end position="358"/>
    </location>
</feature>
<feature type="compositionally biased region" description="Polar residues" evidence="1">
    <location>
        <begin position="264"/>
        <end position="279"/>
    </location>
</feature>
<evidence type="ECO:0000256" key="1">
    <source>
        <dbReference type="SAM" id="MobiDB-lite"/>
    </source>
</evidence>
<sequence>MPGLHQQVVYDTGQLHPHMSQVSQVPQVTQIHPSVAPVPQIYPQYVSSGYAIPQHAYQAYQPIGLPQQQQQQQQQQQVPPPPPSHYTVDPYLQYRSSVPSIQTVSPQIPPEFRPAYSYGPPASSIGPPESSVPGSPGGLAYTTRQPAVYPTLSNSSSPPYDHSKITSSASNDASPSAGSTPKIQAAITEGRKTPKPPSNESDIGAQRHGGSINSSGSPMSPSSELEVHSRGKSAETTGSLEEQKKAQLVVILNSQSKKPRIRLSQAQRTQNERMASQYSDRNKRLGSLSSFKLHLDDENELEVEADDGEVRTHGRMSSIDEMTNEISPVQTKKDEEKSTLRKGKKRGRKPKRVVKSQTKRSTSPQTIGAVAANVAAAVSEADEPLPTTANALTLPIPQPNAVLRVQKLTAEQEARLKVTNGNVARCLSSTSPADSDGVVEMLKETIPPVAALPEFPAIPDGFVPMMMSPQGLLVPMQYAPVDLGGRIVPTIRPIWNGSLFEMTTVGDFRERNNRIVTVPAPEEESLPVHPSSRKRFAQGCASLPKRQKLSSIDKLAAMRICLISKECYDRCGLNAGSRMKVEVTPVTLNHSRMVDYYIWLESDSTQMLKSYVTTKEQYIRKFNSLDGGVGDPLSNKYLFGLERDLMETRDYDLVREELFNEYRRGKIFHQYLEEVMETYSSICLDYTVRLLKLKKFLLRNRRALTGSKDQMYYVNSSKSEKLWRNFVKEERRVRKFKSVEQIVPTNMETSPSFLKDSYGALGSTSAYMALPNQKTRVSSTMATPSPASESSSSNSSPGTRTSRRARTGETLGKLPSKFPISDELTPMLSTVDFTAFTDPRSKMYEHYILNSGYSEVSDQSDIVELIEFFKVKSLLSDLYDLTNYHGQSAVHASPSLDGDNLGQETTIQRDMYAKKFAANKRSSSIGAGEGGLPSDTAHSASSSVFHKHLRSRGLNLTSSLDTRVSDSDRTKWLTLDEKEIRGKFTKAYPTPVGLTNEQIEEDLSILLPQNLKKKASSRKD</sequence>
<feature type="region of interest" description="Disordered" evidence="1">
    <location>
        <begin position="299"/>
        <end position="365"/>
    </location>
</feature>
<feature type="compositionally biased region" description="Low complexity" evidence="1">
    <location>
        <begin position="209"/>
        <end position="223"/>
    </location>
</feature>
<feature type="region of interest" description="Disordered" evidence="1">
    <location>
        <begin position="775"/>
        <end position="816"/>
    </location>
</feature>
<feature type="compositionally biased region" description="Low complexity" evidence="1">
    <location>
        <begin position="123"/>
        <end position="134"/>
    </location>
</feature>
<dbReference type="Proteomes" id="UP000290900">
    <property type="component" value="Unassembled WGS sequence"/>
</dbReference>
<name>A0A448YL87_BRENA</name>
<keyword evidence="3" id="KW-1185">Reference proteome</keyword>
<feature type="region of interest" description="Disordered" evidence="1">
    <location>
        <begin position="65"/>
        <end position="90"/>
    </location>
</feature>
<protein>
    <submittedName>
        <fullName evidence="2">DEKNAAC102398</fullName>
    </submittedName>
</protein>
<dbReference type="STRING" id="13370.A0A448YL87"/>
<dbReference type="EMBL" id="CAACVR010000012">
    <property type="protein sequence ID" value="VEU21661.1"/>
    <property type="molecule type" value="Genomic_DNA"/>
</dbReference>
<feature type="compositionally biased region" description="Polar residues" evidence="1">
    <location>
        <begin position="165"/>
        <end position="182"/>
    </location>
</feature>
<accession>A0A448YL87</accession>
<organism evidence="2 3">
    <name type="scientific">Brettanomyces naardenensis</name>
    <name type="common">Yeast</name>
    <dbReference type="NCBI Taxonomy" id="13370"/>
    <lineage>
        <taxon>Eukaryota</taxon>
        <taxon>Fungi</taxon>
        <taxon>Dikarya</taxon>
        <taxon>Ascomycota</taxon>
        <taxon>Saccharomycotina</taxon>
        <taxon>Pichiomycetes</taxon>
        <taxon>Pichiales</taxon>
        <taxon>Pichiaceae</taxon>
        <taxon>Brettanomyces</taxon>
    </lineage>
</organism>
<feature type="compositionally biased region" description="Low complexity" evidence="1">
    <location>
        <begin position="778"/>
        <end position="800"/>
    </location>
</feature>
<evidence type="ECO:0000313" key="3">
    <source>
        <dbReference type="Proteomes" id="UP000290900"/>
    </source>
</evidence>
<feature type="region of interest" description="Disordered" evidence="1">
    <location>
        <begin position="102"/>
        <end position="241"/>
    </location>
</feature>
<feature type="compositionally biased region" description="Low complexity" evidence="1">
    <location>
        <begin position="66"/>
        <end position="77"/>
    </location>
</feature>
<gene>
    <name evidence="2" type="ORF">BRENAR_LOCUS2394</name>
</gene>
<dbReference type="AlphaFoldDB" id="A0A448YL87"/>
<feature type="compositionally biased region" description="Polar residues" evidence="1">
    <location>
        <begin position="320"/>
        <end position="330"/>
    </location>
</feature>